<dbReference type="eggNOG" id="COG2064">
    <property type="taxonomic scope" value="Bacteria"/>
</dbReference>
<proteinExistence type="predicted"/>
<dbReference type="EMBL" id="JGYP01000005">
    <property type="protein sequence ID" value="KFI44797.1"/>
    <property type="molecule type" value="Genomic_DNA"/>
</dbReference>
<keyword evidence="1" id="KW-0472">Membrane</keyword>
<evidence type="ECO:0000313" key="2">
    <source>
        <dbReference type="EMBL" id="KFI44797.1"/>
    </source>
</evidence>
<dbReference type="Proteomes" id="UP000029096">
    <property type="component" value="Unassembled WGS sequence"/>
</dbReference>
<evidence type="ECO:0000256" key="1">
    <source>
        <dbReference type="SAM" id="Phobius"/>
    </source>
</evidence>
<organism evidence="2 3">
    <name type="scientific">Bifidobacterium bohemicum DSM 22767</name>
    <dbReference type="NCBI Taxonomy" id="1437606"/>
    <lineage>
        <taxon>Bacteria</taxon>
        <taxon>Bacillati</taxon>
        <taxon>Actinomycetota</taxon>
        <taxon>Actinomycetes</taxon>
        <taxon>Bifidobacteriales</taxon>
        <taxon>Bifidobacteriaceae</taxon>
        <taxon>Bifidobacterium</taxon>
    </lineage>
</organism>
<comment type="caution">
    <text evidence="2">The sequence shown here is derived from an EMBL/GenBank/DDBJ whole genome shotgun (WGS) entry which is preliminary data.</text>
</comment>
<accession>A0A086ZE47</accession>
<keyword evidence="3" id="KW-1185">Reference proteome</keyword>
<protein>
    <submittedName>
        <fullName evidence="2">Flp pilus assembly protein, TadC</fullName>
    </submittedName>
</protein>
<keyword evidence="1" id="KW-0812">Transmembrane</keyword>
<evidence type="ECO:0000313" key="3">
    <source>
        <dbReference type="Proteomes" id="UP000029096"/>
    </source>
</evidence>
<feature type="transmembrane region" description="Helical" evidence="1">
    <location>
        <begin position="189"/>
        <end position="209"/>
    </location>
</feature>
<dbReference type="AlphaFoldDB" id="A0A086ZE47"/>
<name>A0A086ZE47_9BIFI</name>
<sequence length="210" mass="22744">MIEPWLAGCCAALAAYLWHSGADGRGRLASFGDEDVEISLVVMLQMLAVALRHGASITRAFEVVGGIVSGRFGVGLCKVAVALKEGFSWNDAWFSVAVWPSGDDREDAVMSGQSRFRIAEKNNEMNRCSRSADDEAFAIVEEALRDSWTLGVPPDNRLKSTMEQIDVNQRTAIDQAASKLSISLLTPTALCFLPAFMLIGVIPCIGSFVR</sequence>
<keyword evidence="1" id="KW-1133">Transmembrane helix</keyword>
<dbReference type="STRING" id="1437606.BBOH_1524"/>
<gene>
    <name evidence="2" type="ORF">BBOH_1524</name>
</gene>
<reference evidence="2 3" key="1">
    <citation type="submission" date="2014-03" db="EMBL/GenBank/DDBJ databases">
        <title>Genomics of Bifidobacteria.</title>
        <authorList>
            <person name="Ventura M."/>
            <person name="Milani C."/>
            <person name="Lugli G.A."/>
        </authorList>
    </citation>
    <scope>NUCLEOTIDE SEQUENCE [LARGE SCALE GENOMIC DNA]</scope>
    <source>
        <strain evidence="2 3">DSM 22767</strain>
    </source>
</reference>